<keyword evidence="6" id="KW-0576">Peroxisome</keyword>
<evidence type="ECO:0000256" key="2">
    <source>
        <dbReference type="ARBA" id="ARBA00010982"/>
    </source>
</evidence>
<protein>
    <recommendedName>
        <fullName evidence="8">acetyl-CoA C-acyltransferase</fullName>
        <ecNumber evidence="8">2.3.1.16</ecNumber>
    </recommendedName>
</protein>
<dbReference type="OrthoDB" id="5404651at2759"/>
<dbReference type="EMBL" id="BEYU01000038">
    <property type="protein sequence ID" value="GBG28030.1"/>
    <property type="molecule type" value="Genomic_DNA"/>
</dbReference>
<proteinExistence type="inferred from homology"/>
<dbReference type="PANTHER" id="PTHR43853:SF8">
    <property type="entry name" value="3-KETOACYL-COA THIOLASE, PEROXISOMAL"/>
    <property type="match status" value="1"/>
</dbReference>
<feature type="domain" description="Thiolase N-terminal" evidence="11">
    <location>
        <begin position="47"/>
        <end position="304"/>
    </location>
</feature>
<dbReference type="CDD" id="cd00751">
    <property type="entry name" value="thiolase"/>
    <property type="match status" value="1"/>
</dbReference>
<dbReference type="NCBIfam" id="TIGR01930">
    <property type="entry name" value="AcCoA-C-Actrans"/>
    <property type="match status" value="1"/>
</dbReference>
<sequence length="437" mass="45178">MANRLEKLAAHLQVAGSANGAGVDAQLTSMEQKKIFGAVGSQSDDDVVIVSAKRTAIARARKGGFKDTTPDTLLKNAFEGVLADSKLDPKEIQDIVVGNVQMSGAYSMPGRAAAVLAGIPESAGFVAMNRQCSSGLEAVATIASKIKSGVIEVGIGAGVESMSNGGSPGDVSNMPPMDLNSIFQHPVASQALTPMGITSENVAAKFGITREEQDQMAVDSHAKALKAQEQGWLKDEIIPVTVTVEDADGNEKEVVIDKDEGPRAGTTMEKLAKLKPAFKEGGSTTAGNASQVSDGAAAVILMSRRKAKELGMPIKAVFRGYKVVGVPAAIMGIGPAAAIPACLESTGVSVSDVDVYEINEAFASQATYCVKKLGIPMNKVNPVGSGISLGHPLGCTGARQVATLLNTFKREHKKLGVVSMCIGTGMGAAALIENEQQ</sequence>
<comment type="similarity">
    <text evidence="2 10">Belongs to the thiolase-like superfamily. Thiolase family.</text>
</comment>
<dbReference type="EC" id="2.3.1.16" evidence="8"/>
<evidence type="ECO:0000313" key="14">
    <source>
        <dbReference type="Proteomes" id="UP000241890"/>
    </source>
</evidence>
<dbReference type="InterPro" id="IPR020617">
    <property type="entry name" value="Thiolase_C"/>
</dbReference>
<organism evidence="13 14">
    <name type="scientific">Hondaea fermentalgiana</name>
    <dbReference type="NCBI Taxonomy" id="2315210"/>
    <lineage>
        <taxon>Eukaryota</taxon>
        <taxon>Sar</taxon>
        <taxon>Stramenopiles</taxon>
        <taxon>Bigyra</taxon>
        <taxon>Labyrinthulomycetes</taxon>
        <taxon>Thraustochytrida</taxon>
        <taxon>Thraustochytriidae</taxon>
        <taxon>Hondaea</taxon>
    </lineage>
</organism>
<comment type="caution">
    <text evidence="13">The sequence shown here is derived from an EMBL/GenBank/DDBJ whole genome shotgun (WGS) entry which is preliminary data.</text>
</comment>
<evidence type="ECO:0000256" key="1">
    <source>
        <dbReference type="ARBA" id="ARBA00004275"/>
    </source>
</evidence>
<evidence type="ECO:0000256" key="10">
    <source>
        <dbReference type="RuleBase" id="RU003557"/>
    </source>
</evidence>
<dbReference type="Pfam" id="PF00108">
    <property type="entry name" value="Thiolase_N"/>
    <property type="match status" value="1"/>
</dbReference>
<comment type="subcellular location">
    <subcellularLocation>
        <location evidence="1">Peroxisome</location>
    </subcellularLocation>
</comment>
<dbReference type="FunFam" id="3.40.47.10:FF:000010">
    <property type="entry name" value="Acetyl-CoA acetyltransferase (Thiolase)"/>
    <property type="match status" value="1"/>
</dbReference>
<dbReference type="PANTHER" id="PTHR43853">
    <property type="entry name" value="3-KETOACYL-COA THIOLASE, PEROXISOMAL"/>
    <property type="match status" value="1"/>
</dbReference>
<feature type="active site" description="Acyl-thioester intermediate" evidence="9">
    <location>
        <position position="132"/>
    </location>
</feature>
<evidence type="ECO:0000259" key="11">
    <source>
        <dbReference type="Pfam" id="PF00108"/>
    </source>
</evidence>
<reference evidence="13 14" key="1">
    <citation type="submission" date="2017-12" db="EMBL/GenBank/DDBJ databases">
        <title>Sequencing, de novo assembly and annotation of complete genome of a new Thraustochytrid species, strain FCC1311.</title>
        <authorList>
            <person name="Sedici K."/>
            <person name="Godart F."/>
            <person name="Aiese Cigliano R."/>
            <person name="Sanseverino W."/>
            <person name="Barakat M."/>
            <person name="Ortet P."/>
            <person name="Marechal E."/>
            <person name="Cagnac O."/>
            <person name="Amato A."/>
        </authorList>
    </citation>
    <scope>NUCLEOTIDE SEQUENCE [LARGE SCALE GENOMIC DNA]</scope>
</reference>
<keyword evidence="3 10" id="KW-0808">Transferase</keyword>
<name>A0A2R5GAK4_9STRA</name>
<dbReference type="GO" id="GO:0010124">
    <property type="term" value="P:phenylacetate catabolic process"/>
    <property type="evidence" value="ECO:0007669"/>
    <property type="project" value="TreeGrafter"/>
</dbReference>
<dbReference type="Gene3D" id="3.40.47.10">
    <property type="match status" value="2"/>
</dbReference>
<feature type="active site" description="Proton acceptor" evidence="9">
    <location>
        <position position="391"/>
    </location>
</feature>
<dbReference type="Pfam" id="PF02803">
    <property type="entry name" value="Thiolase_C"/>
    <property type="match status" value="1"/>
</dbReference>
<gene>
    <name evidence="13" type="ORF">FCC1311_044121</name>
</gene>
<keyword evidence="7 10" id="KW-0012">Acyltransferase</keyword>
<dbReference type="InterPro" id="IPR002155">
    <property type="entry name" value="Thiolase"/>
</dbReference>
<dbReference type="InterPro" id="IPR020610">
    <property type="entry name" value="Thiolase_AS"/>
</dbReference>
<dbReference type="PROSITE" id="PS00098">
    <property type="entry name" value="THIOLASE_1"/>
    <property type="match status" value="1"/>
</dbReference>
<dbReference type="GO" id="GO:0005777">
    <property type="term" value="C:peroxisome"/>
    <property type="evidence" value="ECO:0007669"/>
    <property type="project" value="UniProtKB-SubCell"/>
</dbReference>
<dbReference type="InParanoid" id="A0A2R5GAK4"/>
<keyword evidence="14" id="KW-1185">Reference proteome</keyword>
<dbReference type="InterPro" id="IPR020615">
    <property type="entry name" value="Thiolase_acyl_enz_int_AS"/>
</dbReference>
<keyword evidence="5" id="KW-0443">Lipid metabolism</keyword>
<evidence type="ECO:0000256" key="7">
    <source>
        <dbReference type="ARBA" id="ARBA00023315"/>
    </source>
</evidence>
<evidence type="ECO:0000256" key="5">
    <source>
        <dbReference type="ARBA" id="ARBA00023098"/>
    </source>
</evidence>
<dbReference type="SUPFAM" id="SSF53901">
    <property type="entry name" value="Thiolase-like"/>
    <property type="match status" value="2"/>
</dbReference>
<dbReference type="PIRSF" id="PIRSF000429">
    <property type="entry name" value="Ac-CoA_Ac_transf"/>
    <property type="match status" value="1"/>
</dbReference>
<feature type="active site" description="Proton acceptor" evidence="9">
    <location>
        <position position="421"/>
    </location>
</feature>
<evidence type="ECO:0000256" key="9">
    <source>
        <dbReference type="PIRSR" id="PIRSR000429-1"/>
    </source>
</evidence>
<evidence type="ECO:0000259" key="12">
    <source>
        <dbReference type="Pfam" id="PF02803"/>
    </source>
</evidence>
<dbReference type="PROSITE" id="PS00099">
    <property type="entry name" value="THIOLASE_3"/>
    <property type="match status" value="1"/>
</dbReference>
<evidence type="ECO:0000256" key="4">
    <source>
        <dbReference type="ARBA" id="ARBA00022832"/>
    </source>
</evidence>
<evidence type="ECO:0000256" key="6">
    <source>
        <dbReference type="ARBA" id="ARBA00023140"/>
    </source>
</evidence>
<dbReference type="GO" id="GO:0003988">
    <property type="term" value="F:acetyl-CoA C-acyltransferase activity"/>
    <property type="evidence" value="ECO:0007669"/>
    <property type="project" value="UniProtKB-EC"/>
</dbReference>
<evidence type="ECO:0000256" key="3">
    <source>
        <dbReference type="ARBA" id="ARBA00022679"/>
    </source>
</evidence>
<dbReference type="AlphaFoldDB" id="A0A2R5GAK4"/>
<evidence type="ECO:0000313" key="13">
    <source>
        <dbReference type="EMBL" id="GBG28030.1"/>
    </source>
</evidence>
<evidence type="ECO:0000256" key="8">
    <source>
        <dbReference type="ARBA" id="ARBA00024073"/>
    </source>
</evidence>
<dbReference type="GO" id="GO:0006635">
    <property type="term" value="P:fatty acid beta-oxidation"/>
    <property type="evidence" value="ECO:0007669"/>
    <property type="project" value="TreeGrafter"/>
</dbReference>
<feature type="domain" description="Thiolase C-terminal" evidence="12">
    <location>
        <begin position="314"/>
        <end position="433"/>
    </location>
</feature>
<keyword evidence="4" id="KW-0276">Fatty acid metabolism</keyword>
<accession>A0A2R5GAK4</accession>
<dbReference type="InterPro" id="IPR016039">
    <property type="entry name" value="Thiolase-like"/>
</dbReference>
<dbReference type="Proteomes" id="UP000241890">
    <property type="component" value="Unassembled WGS sequence"/>
</dbReference>
<dbReference type="InterPro" id="IPR020616">
    <property type="entry name" value="Thiolase_N"/>
</dbReference>
<dbReference type="InterPro" id="IPR050215">
    <property type="entry name" value="Thiolase-like_sf_Thiolase"/>
</dbReference>